<name>A0A8H5HY68_9AGAR</name>
<dbReference type="CDD" id="cd18186">
    <property type="entry name" value="BTB_POZ_ZBTB_KLHL-like"/>
    <property type="match status" value="1"/>
</dbReference>
<keyword evidence="4" id="KW-1185">Reference proteome</keyword>
<evidence type="ECO:0000313" key="4">
    <source>
        <dbReference type="Proteomes" id="UP000518752"/>
    </source>
</evidence>
<feature type="region of interest" description="Disordered" evidence="1">
    <location>
        <begin position="243"/>
        <end position="274"/>
    </location>
</feature>
<evidence type="ECO:0000259" key="2">
    <source>
        <dbReference type="SMART" id="SM00225"/>
    </source>
</evidence>
<evidence type="ECO:0000313" key="3">
    <source>
        <dbReference type="EMBL" id="KAF5391754.1"/>
    </source>
</evidence>
<dbReference type="SMART" id="SM00225">
    <property type="entry name" value="BTB"/>
    <property type="match status" value="1"/>
</dbReference>
<gene>
    <name evidence="3" type="ORF">D9757_001731</name>
</gene>
<proteinExistence type="predicted"/>
<feature type="compositionally biased region" description="Basic residues" evidence="1">
    <location>
        <begin position="261"/>
        <end position="274"/>
    </location>
</feature>
<organism evidence="3 4">
    <name type="scientific">Collybiopsis confluens</name>
    <dbReference type="NCBI Taxonomy" id="2823264"/>
    <lineage>
        <taxon>Eukaryota</taxon>
        <taxon>Fungi</taxon>
        <taxon>Dikarya</taxon>
        <taxon>Basidiomycota</taxon>
        <taxon>Agaricomycotina</taxon>
        <taxon>Agaricomycetes</taxon>
        <taxon>Agaricomycetidae</taxon>
        <taxon>Agaricales</taxon>
        <taxon>Marasmiineae</taxon>
        <taxon>Omphalotaceae</taxon>
        <taxon>Collybiopsis</taxon>
    </lineage>
</organism>
<dbReference type="AlphaFoldDB" id="A0A8H5HY68"/>
<accession>A0A8H5HY68</accession>
<evidence type="ECO:0000256" key="1">
    <source>
        <dbReference type="SAM" id="MobiDB-lite"/>
    </source>
</evidence>
<dbReference type="Proteomes" id="UP000518752">
    <property type="component" value="Unassembled WGS sequence"/>
</dbReference>
<comment type="caution">
    <text evidence="3">The sequence shown here is derived from an EMBL/GenBank/DDBJ whole genome shotgun (WGS) entry which is preliminary data.</text>
</comment>
<feature type="domain" description="BTB" evidence="2">
    <location>
        <begin position="36"/>
        <end position="145"/>
    </location>
</feature>
<dbReference type="InterPro" id="IPR000210">
    <property type="entry name" value="BTB/POZ_dom"/>
</dbReference>
<feature type="region of interest" description="Disordered" evidence="1">
    <location>
        <begin position="1"/>
        <end position="20"/>
    </location>
</feature>
<dbReference type="Gene3D" id="3.30.710.10">
    <property type="entry name" value="Potassium Channel Kv1.1, Chain A"/>
    <property type="match status" value="1"/>
</dbReference>
<dbReference type="EMBL" id="JAACJN010000008">
    <property type="protein sequence ID" value="KAF5391754.1"/>
    <property type="molecule type" value="Genomic_DNA"/>
</dbReference>
<sequence>MATECFPDPPAPAEMECPPAGEQPVSYVRDNSFYYDYRVFLVDGFLFRFQINILAAESDHFRAMMDLPVDPSTEEGLVDRNPIRIDGVSKDDFRQLLRVLSPPQRFMEPVPTLSFSEWTSVLKLADMWCMEKVKSHAISTMDGLPDIDPVDKVVTARQFDIRSWLTPSFNEILRRPQSFSESDLERLGAPTFFLLLQFRDRVQPYDTYYGSGRIGWQLGEKRAIDFDFRNFIEQDLPDFRVTSTPSELGDVDSSSADNHKAKGRKKKKLSPVNI</sequence>
<dbReference type="SUPFAM" id="SSF54695">
    <property type="entry name" value="POZ domain"/>
    <property type="match status" value="1"/>
</dbReference>
<dbReference type="Pfam" id="PF00651">
    <property type="entry name" value="BTB"/>
    <property type="match status" value="1"/>
</dbReference>
<reference evidence="3 4" key="1">
    <citation type="journal article" date="2020" name="ISME J.">
        <title>Uncovering the hidden diversity of litter-decomposition mechanisms in mushroom-forming fungi.</title>
        <authorList>
            <person name="Floudas D."/>
            <person name="Bentzer J."/>
            <person name="Ahren D."/>
            <person name="Johansson T."/>
            <person name="Persson P."/>
            <person name="Tunlid A."/>
        </authorList>
    </citation>
    <scope>NUCLEOTIDE SEQUENCE [LARGE SCALE GENOMIC DNA]</scope>
    <source>
        <strain evidence="3 4">CBS 406.79</strain>
    </source>
</reference>
<protein>
    <recommendedName>
        <fullName evidence="2">BTB domain-containing protein</fullName>
    </recommendedName>
</protein>
<dbReference type="InterPro" id="IPR011333">
    <property type="entry name" value="SKP1/BTB/POZ_sf"/>
</dbReference>
<feature type="compositionally biased region" description="Polar residues" evidence="1">
    <location>
        <begin position="243"/>
        <end position="256"/>
    </location>
</feature>